<dbReference type="NCBIfam" id="TIGR00218">
    <property type="entry name" value="manA"/>
    <property type="match status" value="1"/>
</dbReference>
<dbReference type="PANTHER" id="PTHR42742">
    <property type="entry name" value="TRANSCRIPTIONAL REPRESSOR MPRA"/>
    <property type="match status" value="1"/>
</dbReference>
<sequence length="321" mass="36206">MEIMKLIPTGKDYLWGGTRLREEYGKKIDLTPLAETWECSVHPDGPSYVTNGTYKGKTLAEVLKVHPEYLGTKVENGELPVLVKFIDAKKDLSVQVHPSDDYAREHEGDNGKTEMWYVIDADEGASLIYGFQHEVTEEILRKAVETGTLDKHLQKVPVHKGDTYFVPAGTVHGIGKGILVAEIQESSNVTYRVYDYDRVDKNGKKRELHFDKAVQVMDMKVAPDVSQKPKMVKYYSGCSRELLCRCKYFETERIQVTKGFAFSVMDTSFQVLMCLSGYGEVQTMDAEQKPMRFSKGETMFLSAGLGRCLVVGDAELIKVRC</sequence>
<evidence type="ECO:0000313" key="13">
    <source>
        <dbReference type="EMBL" id="CUM81937.1"/>
    </source>
</evidence>
<comment type="cofactor">
    <cofactor evidence="9">
        <name>Zn(2+)</name>
        <dbReference type="ChEBI" id="CHEBI:29105"/>
    </cofactor>
    <text evidence="9">Binds 1 zinc ion per subunit.</text>
</comment>
<protein>
    <recommendedName>
        <fullName evidence="3">mannose-6-phosphate isomerase</fullName>
        <ecNumber evidence="3">5.3.1.8</ecNumber>
    </recommendedName>
    <alternativeName>
        <fullName evidence="7">Phosphohexomutase</fullName>
    </alternativeName>
    <alternativeName>
        <fullName evidence="8">Phosphomannose isomerase</fullName>
    </alternativeName>
</protein>
<organism evidence="13 14">
    <name type="scientific">Faecalibacterium prausnitzii</name>
    <dbReference type="NCBI Taxonomy" id="853"/>
    <lineage>
        <taxon>Bacteria</taxon>
        <taxon>Bacillati</taxon>
        <taxon>Bacillota</taxon>
        <taxon>Clostridia</taxon>
        <taxon>Eubacteriales</taxon>
        <taxon>Oscillospiraceae</taxon>
        <taxon>Faecalibacterium</taxon>
    </lineage>
</organism>
<feature type="domain" description="Phosphomannose isomerase type I catalytic" evidence="11">
    <location>
        <begin position="3"/>
        <end position="115"/>
    </location>
</feature>
<accession>A0A173RW37</accession>
<feature type="binding site" evidence="9">
    <location>
        <position position="172"/>
    </location>
    <ligand>
        <name>Zn(2+)</name>
        <dbReference type="ChEBI" id="CHEBI:29105"/>
    </ligand>
</feature>
<dbReference type="Gene3D" id="2.60.120.10">
    <property type="entry name" value="Jelly Rolls"/>
    <property type="match status" value="2"/>
</dbReference>
<comment type="catalytic activity">
    <reaction evidence="1">
        <text>D-mannose 6-phosphate = D-fructose 6-phosphate</text>
        <dbReference type="Rhea" id="RHEA:12356"/>
        <dbReference type="ChEBI" id="CHEBI:58735"/>
        <dbReference type="ChEBI" id="CHEBI:61527"/>
        <dbReference type="EC" id="5.3.1.8"/>
    </reaction>
</comment>
<dbReference type="EMBL" id="CYXN01000003">
    <property type="protein sequence ID" value="CUM81937.1"/>
    <property type="molecule type" value="Genomic_DNA"/>
</dbReference>
<evidence type="ECO:0000256" key="8">
    <source>
        <dbReference type="ARBA" id="ARBA00030762"/>
    </source>
</evidence>
<evidence type="ECO:0000256" key="10">
    <source>
        <dbReference type="PIRSR" id="PIRSR036894-2"/>
    </source>
</evidence>
<dbReference type="InterPro" id="IPR011051">
    <property type="entry name" value="RmlC_Cupin_sf"/>
</dbReference>
<dbReference type="SUPFAM" id="SSF51182">
    <property type="entry name" value="RmlC-like cupins"/>
    <property type="match status" value="1"/>
</dbReference>
<dbReference type="InterPro" id="IPR049071">
    <property type="entry name" value="MPI_cupin_dom"/>
</dbReference>
<dbReference type="RefSeq" id="WP_055185301.1">
    <property type="nucleotide sequence ID" value="NZ_CYXN01000003.1"/>
</dbReference>
<feature type="binding site" evidence="9">
    <location>
        <position position="114"/>
    </location>
    <ligand>
        <name>Zn(2+)</name>
        <dbReference type="ChEBI" id="CHEBI:29105"/>
    </ligand>
</feature>
<evidence type="ECO:0000256" key="3">
    <source>
        <dbReference type="ARBA" id="ARBA00011956"/>
    </source>
</evidence>
<keyword evidence="6 13" id="KW-0413">Isomerase</keyword>
<evidence type="ECO:0000256" key="9">
    <source>
        <dbReference type="PIRSR" id="PIRSR036894-1"/>
    </source>
</evidence>
<dbReference type="CDD" id="cd07010">
    <property type="entry name" value="cupin_PMI_type_I_N_bac"/>
    <property type="match status" value="1"/>
</dbReference>
<name>A0A173RW37_9FIRM</name>
<dbReference type="Pfam" id="PF20511">
    <property type="entry name" value="PMI_typeI_cat"/>
    <property type="match status" value="1"/>
</dbReference>
<dbReference type="GO" id="GO:0004476">
    <property type="term" value="F:mannose-6-phosphate isomerase activity"/>
    <property type="evidence" value="ECO:0007669"/>
    <property type="project" value="UniProtKB-EC"/>
</dbReference>
<reference evidence="13 14" key="1">
    <citation type="submission" date="2015-09" db="EMBL/GenBank/DDBJ databases">
        <authorList>
            <consortium name="Pathogen Informatics"/>
        </authorList>
    </citation>
    <scope>NUCLEOTIDE SEQUENCE [LARGE SCALE GENOMIC DNA]</scope>
    <source>
        <strain evidence="13 14">2789STDY5834970</strain>
    </source>
</reference>
<gene>
    <name evidence="13" type="primary">yvyI_1</name>
    <name evidence="13" type="ORF">ERS852582_00683</name>
</gene>
<dbReference type="GO" id="GO:0008270">
    <property type="term" value="F:zinc ion binding"/>
    <property type="evidence" value="ECO:0007669"/>
    <property type="project" value="InterPro"/>
</dbReference>
<evidence type="ECO:0000256" key="2">
    <source>
        <dbReference type="ARBA" id="ARBA00010772"/>
    </source>
</evidence>
<dbReference type="InterPro" id="IPR046457">
    <property type="entry name" value="PMI_typeI_cat"/>
</dbReference>
<feature type="active site" evidence="10">
    <location>
        <position position="192"/>
    </location>
</feature>
<dbReference type="InterPro" id="IPR001250">
    <property type="entry name" value="Man6P_Isoase-1"/>
</dbReference>
<evidence type="ECO:0000256" key="5">
    <source>
        <dbReference type="ARBA" id="ARBA00022833"/>
    </source>
</evidence>
<evidence type="ECO:0000313" key="14">
    <source>
        <dbReference type="Proteomes" id="UP000095649"/>
    </source>
</evidence>
<keyword evidence="4 9" id="KW-0479">Metal-binding</keyword>
<dbReference type="EC" id="5.3.1.8" evidence="3"/>
<dbReference type="OrthoDB" id="9808275at2"/>
<evidence type="ECO:0000259" key="12">
    <source>
        <dbReference type="Pfam" id="PF21621"/>
    </source>
</evidence>
<dbReference type="InterPro" id="IPR051804">
    <property type="entry name" value="Carb_Metab_Reg_Kinase/Isom"/>
</dbReference>
<dbReference type="AlphaFoldDB" id="A0A173RW37"/>
<evidence type="ECO:0000256" key="1">
    <source>
        <dbReference type="ARBA" id="ARBA00000757"/>
    </source>
</evidence>
<feature type="binding site" evidence="9">
    <location>
        <position position="97"/>
    </location>
    <ligand>
        <name>Zn(2+)</name>
        <dbReference type="ChEBI" id="CHEBI:29105"/>
    </ligand>
</feature>
<dbReference type="InterPro" id="IPR014628">
    <property type="entry name" value="Man6P_isomerase_Firm_short"/>
</dbReference>
<dbReference type="PANTHER" id="PTHR42742:SF3">
    <property type="entry name" value="FRUCTOKINASE"/>
    <property type="match status" value="1"/>
</dbReference>
<evidence type="ECO:0000259" key="11">
    <source>
        <dbReference type="Pfam" id="PF20511"/>
    </source>
</evidence>
<evidence type="ECO:0000256" key="4">
    <source>
        <dbReference type="ARBA" id="ARBA00022723"/>
    </source>
</evidence>
<keyword evidence="5 9" id="KW-0862">Zinc</keyword>
<dbReference type="PIRSF" id="PIRSF036894">
    <property type="entry name" value="PMI_Firm_short"/>
    <property type="match status" value="1"/>
</dbReference>
<dbReference type="Pfam" id="PF21621">
    <property type="entry name" value="MPI_cupin_dom"/>
    <property type="match status" value="1"/>
</dbReference>
<proteinExistence type="inferred from homology"/>
<evidence type="ECO:0000256" key="7">
    <source>
        <dbReference type="ARBA" id="ARBA00029741"/>
    </source>
</evidence>
<feature type="domain" description="Mannose-6-phosphate isomerase cupin" evidence="12">
    <location>
        <begin position="245"/>
        <end position="319"/>
    </location>
</feature>
<dbReference type="Proteomes" id="UP000095649">
    <property type="component" value="Unassembled WGS sequence"/>
</dbReference>
<dbReference type="GO" id="GO:0005975">
    <property type="term" value="P:carbohydrate metabolic process"/>
    <property type="evidence" value="ECO:0007669"/>
    <property type="project" value="InterPro"/>
</dbReference>
<comment type="similarity">
    <text evidence="2">Belongs to the mannose-6-phosphate isomerase type 1 family.</text>
</comment>
<evidence type="ECO:0000256" key="6">
    <source>
        <dbReference type="ARBA" id="ARBA00023235"/>
    </source>
</evidence>
<dbReference type="InterPro" id="IPR014710">
    <property type="entry name" value="RmlC-like_jellyroll"/>
</dbReference>